<dbReference type="InterPro" id="IPR027417">
    <property type="entry name" value="P-loop_NTPase"/>
</dbReference>
<dbReference type="AlphaFoldDB" id="A0A0P9C3U0"/>
<accession>A0A0P9C3U0</accession>
<reference evidence="2 3" key="1">
    <citation type="submission" date="2015-09" db="EMBL/GenBank/DDBJ databases">
        <title>Draft genome sequence of Alicyclobacillus ferrooxydans DSM 22381.</title>
        <authorList>
            <person name="Hemp J."/>
        </authorList>
    </citation>
    <scope>NUCLEOTIDE SEQUENCE [LARGE SCALE GENOMIC DNA]</scope>
    <source>
        <strain evidence="2 3">TC-34</strain>
    </source>
</reference>
<comment type="caution">
    <text evidence="2">The sequence shown here is derived from an EMBL/GenBank/DDBJ whole genome shotgun (WGS) entry which is preliminary data.</text>
</comment>
<dbReference type="Gene3D" id="3.40.50.300">
    <property type="entry name" value="P-loop containing nucleotide triphosphate hydrolases"/>
    <property type="match status" value="1"/>
</dbReference>
<protein>
    <recommendedName>
        <fullName evidence="1">Helicase C-terminal domain-containing protein</fullName>
    </recommendedName>
</protein>
<name>A0A0P9C3U0_9BACL</name>
<feature type="domain" description="Helicase C-terminal" evidence="1">
    <location>
        <begin position="71"/>
        <end position="230"/>
    </location>
</feature>
<dbReference type="SMART" id="SM00490">
    <property type="entry name" value="HELICc"/>
    <property type="match status" value="1"/>
</dbReference>
<evidence type="ECO:0000313" key="3">
    <source>
        <dbReference type="Proteomes" id="UP000050482"/>
    </source>
</evidence>
<sequence>AAYQVFHNELESVMRQQYAIGNANAFAKFIPSVVNAANQPHVSTTVTLGDDTVTFYAPNHERMLSAKEGKLLKDIQSELDQNRRCVVYVRYSGEAEQDRRIASVLKQNGIRVQTLQASVSPEERIEWLEQAVDKGTEVVVCNAKLVEVGLDLMFFPTLLFYQFTDEIATMRQASRRAWRIGQHRACKVFYYVYNGSYEMVQFRRMLQKRSHAMLLEGRLDKSEVSQFAVQDDKSASTFAIASCLGDVEDLS</sequence>
<feature type="non-terminal residue" evidence="2">
    <location>
        <position position="251"/>
    </location>
</feature>
<dbReference type="Proteomes" id="UP000050482">
    <property type="component" value="Unassembled WGS sequence"/>
</dbReference>
<dbReference type="RefSeq" id="WP_281176400.1">
    <property type="nucleotide sequence ID" value="NZ_LJCO01000105.1"/>
</dbReference>
<gene>
    <name evidence="2" type="ORF">AN477_22645</name>
</gene>
<proteinExistence type="predicted"/>
<dbReference type="STRING" id="471514.AN477_22645"/>
<dbReference type="EMBL" id="LJCO01000105">
    <property type="protein sequence ID" value="KPV39407.1"/>
    <property type="molecule type" value="Genomic_DNA"/>
</dbReference>
<evidence type="ECO:0000259" key="1">
    <source>
        <dbReference type="PROSITE" id="PS51194"/>
    </source>
</evidence>
<dbReference type="Pfam" id="PF00271">
    <property type="entry name" value="Helicase_C"/>
    <property type="match status" value="1"/>
</dbReference>
<evidence type="ECO:0000313" key="2">
    <source>
        <dbReference type="EMBL" id="KPV39407.1"/>
    </source>
</evidence>
<dbReference type="InterPro" id="IPR001650">
    <property type="entry name" value="Helicase_C-like"/>
</dbReference>
<organism evidence="2 3">
    <name type="scientific">Alicyclobacillus ferrooxydans</name>
    <dbReference type="NCBI Taxonomy" id="471514"/>
    <lineage>
        <taxon>Bacteria</taxon>
        <taxon>Bacillati</taxon>
        <taxon>Bacillota</taxon>
        <taxon>Bacilli</taxon>
        <taxon>Bacillales</taxon>
        <taxon>Alicyclobacillaceae</taxon>
        <taxon>Alicyclobacillus</taxon>
    </lineage>
</organism>
<dbReference type="PROSITE" id="PS51194">
    <property type="entry name" value="HELICASE_CTER"/>
    <property type="match status" value="1"/>
</dbReference>
<keyword evidence="3" id="KW-1185">Reference proteome</keyword>
<dbReference type="SUPFAM" id="SSF52540">
    <property type="entry name" value="P-loop containing nucleoside triphosphate hydrolases"/>
    <property type="match status" value="1"/>
</dbReference>
<feature type="non-terminal residue" evidence="2">
    <location>
        <position position="1"/>
    </location>
</feature>